<evidence type="ECO:0000313" key="3">
    <source>
        <dbReference type="Proteomes" id="UP001596039"/>
    </source>
</evidence>
<feature type="domain" description="Carrier" evidence="1">
    <location>
        <begin position="2"/>
        <end position="80"/>
    </location>
</feature>
<accession>A0ABW0NMH3</accession>
<dbReference type="InterPro" id="IPR036736">
    <property type="entry name" value="ACP-like_sf"/>
</dbReference>
<dbReference type="PROSITE" id="PS50075">
    <property type="entry name" value="CARRIER"/>
    <property type="match status" value="1"/>
</dbReference>
<keyword evidence="3" id="KW-1185">Reference proteome</keyword>
<dbReference type="Pfam" id="PF00550">
    <property type="entry name" value="PP-binding"/>
    <property type="match status" value="1"/>
</dbReference>
<evidence type="ECO:0000259" key="1">
    <source>
        <dbReference type="PROSITE" id="PS50075"/>
    </source>
</evidence>
<dbReference type="SUPFAM" id="SSF47336">
    <property type="entry name" value="ACP-like"/>
    <property type="match status" value="1"/>
</dbReference>
<organism evidence="2 3">
    <name type="scientific">Lysinimonas soli</name>
    <dbReference type="NCBI Taxonomy" id="1074233"/>
    <lineage>
        <taxon>Bacteria</taxon>
        <taxon>Bacillati</taxon>
        <taxon>Actinomycetota</taxon>
        <taxon>Actinomycetes</taxon>
        <taxon>Micrococcales</taxon>
        <taxon>Microbacteriaceae</taxon>
        <taxon>Lysinimonas</taxon>
    </lineage>
</organism>
<dbReference type="Gene3D" id="1.10.1200.10">
    <property type="entry name" value="ACP-like"/>
    <property type="match status" value="1"/>
</dbReference>
<comment type="caution">
    <text evidence="2">The sequence shown here is derived from an EMBL/GenBank/DDBJ whole genome shotgun (WGS) entry which is preliminary data.</text>
</comment>
<protein>
    <submittedName>
        <fullName evidence="2">Acyl carrier protein</fullName>
    </submittedName>
</protein>
<gene>
    <name evidence="2" type="ORF">ACFPJ4_00965</name>
</gene>
<name>A0ABW0NMH3_9MICO</name>
<proteinExistence type="predicted"/>
<reference evidence="3" key="1">
    <citation type="journal article" date="2019" name="Int. J. Syst. Evol. Microbiol.">
        <title>The Global Catalogue of Microorganisms (GCM) 10K type strain sequencing project: providing services to taxonomists for standard genome sequencing and annotation.</title>
        <authorList>
            <consortium name="The Broad Institute Genomics Platform"/>
            <consortium name="The Broad Institute Genome Sequencing Center for Infectious Disease"/>
            <person name="Wu L."/>
            <person name="Ma J."/>
        </authorList>
    </citation>
    <scope>NUCLEOTIDE SEQUENCE [LARGE SCALE GENOMIC DNA]</scope>
    <source>
        <strain evidence="3">CGMCC 4.6997</strain>
    </source>
</reference>
<sequence>MSAITDGIREVLNSNARLAVDSVTLSDDDNLYQQGLTSHAVVNVLMGIEDKFDVEFPDALLRRDTFESVSSLRTALASVGVTDESADAAS</sequence>
<dbReference type="NCBIfam" id="NF005480">
    <property type="entry name" value="PRK07081.1"/>
    <property type="match status" value="1"/>
</dbReference>
<evidence type="ECO:0000313" key="2">
    <source>
        <dbReference type="EMBL" id="MFC5500803.1"/>
    </source>
</evidence>
<dbReference type="EMBL" id="JBHSMG010000001">
    <property type="protein sequence ID" value="MFC5500803.1"/>
    <property type="molecule type" value="Genomic_DNA"/>
</dbReference>
<dbReference type="InterPro" id="IPR009081">
    <property type="entry name" value="PP-bd_ACP"/>
</dbReference>
<dbReference type="RefSeq" id="WP_386738416.1">
    <property type="nucleotide sequence ID" value="NZ_JBHSMG010000001.1"/>
</dbReference>
<dbReference type="Proteomes" id="UP001596039">
    <property type="component" value="Unassembled WGS sequence"/>
</dbReference>